<dbReference type="PATRIC" id="fig|1610491.3.peg.996"/>
<dbReference type="RefSeq" id="WP_046741176.1">
    <property type="nucleotide sequence ID" value="NZ_LBNQ01000019.1"/>
</dbReference>
<evidence type="ECO:0000313" key="3">
    <source>
        <dbReference type="Proteomes" id="UP000050580"/>
    </source>
</evidence>
<dbReference type="STRING" id="1610491.AAV94_04665"/>
<feature type="binding site" evidence="1">
    <location>
        <begin position="25"/>
        <end position="32"/>
    </location>
    <ligand>
        <name>ATP</name>
        <dbReference type="ChEBI" id="CHEBI:30616"/>
    </ligand>
</feature>
<protein>
    <recommendedName>
        <fullName evidence="1">Anhydro-N-acetylmuramic acid kinase</fullName>
        <ecNumber evidence="1">2.7.1.170</ecNumber>
    </recommendedName>
    <alternativeName>
        <fullName evidence="1">AnhMurNAc kinase</fullName>
    </alternativeName>
</protein>
<keyword evidence="3" id="KW-1185">Reference proteome</keyword>
<sequence>MRNFVHYTAGQAQLETGWYVGLMSGTSLDGVDAVLARFASGGAAQQVATGAHVHLPFAPALVETFRRLNAPGPDELHQAALAEVALAQVYAEATQMLLARARLPASEVVAIGAHGQTVRHQPQGAQAQRYTIQLNNPAWLAEQTGIAVVADFRRRDMAAGGQGAPLASGFHRAVFSRAGEGVAILNLGGIANFSLMAADGAVLGFDCGPANTLMDGWCRRHTGQPYDADGRWAAQGRVLPQLLAALLRDPFFAQPAPKSTGLDRFNLDWLQQHLQAFPAAEPVDMQATLAELTAVSCAQAFSRYARGQRVIGVCGGGAYNHYLLERLRVHVGPQVSVVTTAEWGVPPEQVEACAFAWLARQCVLGLPGNLPAVTQARGPRVLGAIYPA</sequence>
<dbReference type="InterPro" id="IPR043129">
    <property type="entry name" value="ATPase_NBD"/>
</dbReference>
<comment type="similarity">
    <text evidence="1">Belongs to the anhydro-N-acetylmuramic acid kinase family.</text>
</comment>
<comment type="caution">
    <text evidence="2">The sequence shown here is derived from an EMBL/GenBank/DDBJ whole genome shotgun (WGS) entry which is preliminary data.</text>
</comment>
<gene>
    <name evidence="1" type="primary">anmK</name>
    <name evidence="2" type="ORF">AAV94_04665</name>
</gene>
<keyword evidence="1 2" id="KW-0418">Kinase</keyword>
<dbReference type="GO" id="GO:0005524">
    <property type="term" value="F:ATP binding"/>
    <property type="evidence" value="ECO:0007669"/>
    <property type="project" value="UniProtKB-UniRule"/>
</dbReference>
<name>A0A0U1Q0X8_9BURK</name>
<dbReference type="NCBIfam" id="NF007139">
    <property type="entry name" value="PRK09585.1-3"/>
    <property type="match status" value="1"/>
</dbReference>
<keyword evidence="1" id="KW-0547">Nucleotide-binding</keyword>
<dbReference type="Proteomes" id="UP000050580">
    <property type="component" value="Unassembled WGS sequence"/>
</dbReference>
<dbReference type="GO" id="GO:0009254">
    <property type="term" value="P:peptidoglycan turnover"/>
    <property type="evidence" value="ECO:0007669"/>
    <property type="project" value="UniProtKB-UniRule"/>
</dbReference>
<dbReference type="UniPathway" id="UPA00343"/>
<dbReference type="Gene3D" id="3.30.420.40">
    <property type="match status" value="2"/>
</dbReference>
<keyword evidence="1" id="KW-0119">Carbohydrate metabolism</keyword>
<dbReference type="GO" id="GO:0016773">
    <property type="term" value="F:phosphotransferase activity, alcohol group as acceptor"/>
    <property type="evidence" value="ECO:0007669"/>
    <property type="project" value="UniProtKB-UniRule"/>
</dbReference>
<organism evidence="2 3">
    <name type="scientific">Lampropedia cohaerens</name>
    <dbReference type="NCBI Taxonomy" id="1610491"/>
    <lineage>
        <taxon>Bacteria</taxon>
        <taxon>Pseudomonadati</taxon>
        <taxon>Pseudomonadota</taxon>
        <taxon>Betaproteobacteria</taxon>
        <taxon>Burkholderiales</taxon>
        <taxon>Comamonadaceae</taxon>
        <taxon>Lampropedia</taxon>
    </lineage>
</organism>
<comment type="catalytic activity">
    <reaction evidence="1">
        <text>1,6-anhydro-N-acetyl-beta-muramate + ATP + H2O = N-acetyl-D-muramate 6-phosphate + ADP + H(+)</text>
        <dbReference type="Rhea" id="RHEA:24952"/>
        <dbReference type="ChEBI" id="CHEBI:15377"/>
        <dbReference type="ChEBI" id="CHEBI:15378"/>
        <dbReference type="ChEBI" id="CHEBI:30616"/>
        <dbReference type="ChEBI" id="CHEBI:58690"/>
        <dbReference type="ChEBI" id="CHEBI:58722"/>
        <dbReference type="ChEBI" id="CHEBI:456216"/>
        <dbReference type="EC" id="2.7.1.170"/>
    </reaction>
</comment>
<evidence type="ECO:0000313" key="2">
    <source>
        <dbReference type="EMBL" id="KKW68410.1"/>
    </source>
</evidence>
<evidence type="ECO:0000256" key="1">
    <source>
        <dbReference type="HAMAP-Rule" id="MF_01270"/>
    </source>
</evidence>
<dbReference type="EC" id="2.7.1.170" evidence="1"/>
<dbReference type="HAMAP" id="MF_01270">
    <property type="entry name" value="AnhMurNAc_kinase"/>
    <property type="match status" value="1"/>
</dbReference>
<keyword evidence="1" id="KW-0808">Transferase</keyword>
<dbReference type="InterPro" id="IPR005338">
    <property type="entry name" value="Anhydro_N_Ac-Mur_kinase"/>
</dbReference>
<dbReference type="PANTHER" id="PTHR30605">
    <property type="entry name" value="ANHYDRO-N-ACETYLMURAMIC ACID KINASE"/>
    <property type="match status" value="1"/>
</dbReference>
<dbReference type="Pfam" id="PF03702">
    <property type="entry name" value="AnmK"/>
    <property type="match status" value="1"/>
</dbReference>
<dbReference type="OrthoDB" id="9763949at2"/>
<comment type="pathway">
    <text evidence="1">Amino-sugar metabolism; 1,6-anhydro-N-acetylmuramate degradation.</text>
</comment>
<comment type="function">
    <text evidence="1">Catalyzes the specific phosphorylation of 1,6-anhydro-N-acetylmuramic acid (anhMurNAc) with the simultaneous cleavage of the 1,6-anhydro ring, generating MurNAc-6-P. Is required for the utilization of anhMurNAc either imported from the medium or derived from its own cell wall murein, and thus plays a role in cell wall recycling.</text>
</comment>
<dbReference type="GO" id="GO:0016301">
    <property type="term" value="F:kinase activity"/>
    <property type="evidence" value="ECO:0007669"/>
    <property type="project" value="UniProtKB-KW"/>
</dbReference>
<dbReference type="CDD" id="cd24050">
    <property type="entry name" value="ASKHA_NBD_ANMK"/>
    <property type="match status" value="1"/>
</dbReference>
<accession>A0A0U1Q0X8</accession>
<dbReference type="GO" id="GO:0006040">
    <property type="term" value="P:amino sugar metabolic process"/>
    <property type="evidence" value="ECO:0007669"/>
    <property type="project" value="InterPro"/>
</dbReference>
<dbReference type="PANTHER" id="PTHR30605:SF0">
    <property type="entry name" value="ANHYDRO-N-ACETYLMURAMIC ACID KINASE"/>
    <property type="match status" value="1"/>
</dbReference>
<dbReference type="GO" id="GO:0097175">
    <property type="term" value="P:1,6-anhydro-N-acetyl-beta-muramic acid catabolic process"/>
    <property type="evidence" value="ECO:0007669"/>
    <property type="project" value="UniProtKB-UniRule"/>
</dbReference>
<keyword evidence="1" id="KW-0067">ATP-binding</keyword>
<dbReference type="AlphaFoldDB" id="A0A0U1Q0X8"/>
<dbReference type="EMBL" id="LBNQ01000019">
    <property type="protein sequence ID" value="KKW68410.1"/>
    <property type="molecule type" value="Genomic_DNA"/>
</dbReference>
<comment type="pathway">
    <text evidence="1">Cell wall biogenesis; peptidoglycan recycling.</text>
</comment>
<proteinExistence type="inferred from homology"/>
<reference evidence="2 3" key="1">
    <citation type="submission" date="2015-05" db="EMBL/GenBank/DDBJ databases">
        <title>Draft genome sequence of Lampropedia sp. CT6, isolated from the microbial mat of a hot water spring, located at Manikaran, India.</title>
        <authorList>
            <person name="Tripathi C."/>
            <person name="Rani P."/>
            <person name="Mahato N.K."/>
            <person name="Lal R."/>
        </authorList>
    </citation>
    <scope>NUCLEOTIDE SEQUENCE [LARGE SCALE GENOMIC DNA]</scope>
    <source>
        <strain evidence="2 3">CT6</strain>
    </source>
</reference>
<dbReference type="UniPathway" id="UPA00544"/>
<dbReference type="SUPFAM" id="SSF53067">
    <property type="entry name" value="Actin-like ATPase domain"/>
    <property type="match status" value="1"/>
</dbReference>